<dbReference type="EMBL" id="QDDL01000012">
    <property type="protein sequence ID" value="PVZ64542.1"/>
    <property type="molecule type" value="Genomic_DNA"/>
</dbReference>
<name>A0A2V1GR41_9GAMM</name>
<dbReference type="OrthoDB" id="9861654at2"/>
<dbReference type="AlphaFoldDB" id="A0A2V1GR41"/>
<evidence type="ECO:0000256" key="1">
    <source>
        <dbReference type="SAM" id="Phobius"/>
    </source>
</evidence>
<keyword evidence="1" id="KW-1133">Transmembrane helix</keyword>
<proteinExistence type="predicted"/>
<feature type="transmembrane region" description="Helical" evidence="1">
    <location>
        <begin position="61"/>
        <end position="81"/>
    </location>
</feature>
<accession>A0A2V1GR41</accession>
<comment type="caution">
    <text evidence="2">The sequence shown here is derived from an EMBL/GenBank/DDBJ whole genome shotgun (WGS) entry which is preliminary data.</text>
</comment>
<evidence type="ECO:0000313" key="3">
    <source>
        <dbReference type="Proteomes" id="UP000244906"/>
    </source>
</evidence>
<dbReference type="RefSeq" id="WP_116688845.1">
    <property type="nucleotide sequence ID" value="NZ_CAWNYD010000012.1"/>
</dbReference>
<feature type="transmembrane region" description="Helical" evidence="1">
    <location>
        <begin position="37"/>
        <end position="55"/>
    </location>
</feature>
<sequence>MDNRTMYKEISRLSTSDLLVFKMDYTRSIFLFKSLKLGLVGLSGIFVGHIIKPLISGQALAWVEYISAVLALYCVSGHLILDAWESSATALKELIVDLLAIRMSRAGKKS</sequence>
<dbReference type="Proteomes" id="UP000244906">
    <property type="component" value="Unassembled WGS sequence"/>
</dbReference>
<organism evidence="2 3">
    <name type="scientific">Pelagibaculum spongiae</name>
    <dbReference type="NCBI Taxonomy" id="2080658"/>
    <lineage>
        <taxon>Bacteria</taxon>
        <taxon>Pseudomonadati</taxon>
        <taxon>Pseudomonadota</taxon>
        <taxon>Gammaproteobacteria</taxon>
        <taxon>Oceanospirillales</taxon>
        <taxon>Pelagibaculum</taxon>
    </lineage>
</organism>
<keyword evidence="3" id="KW-1185">Reference proteome</keyword>
<evidence type="ECO:0000313" key="2">
    <source>
        <dbReference type="EMBL" id="PVZ64542.1"/>
    </source>
</evidence>
<protein>
    <submittedName>
        <fullName evidence="2">Uncharacterized protein</fullName>
    </submittedName>
</protein>
<gene>
    <name evidence="2" type="ORF">DC094_19720</name>
</gene>
<reference evidence="2 3" key="1">
    <citation type="submission" date="2018-04" db="EMBL/GenBank/DDBJ databases">
        <title>Thalassorhabdus spongiae gen. nov., sp. nov., isolated from a marine sponge in South-West Iceland.</title>
        <authorList>
            <person name="Knobloch S."/>
            <person name="Daussin A."/>
            <person name="Johannsson R."/>
            <person name="Marteinsson V.T."/>
        </authorList>
    </citation>
    <scope>NUCLEOTIDE SEQUENCE [LARGE SCALE GENOMIC DNA]</scope>
    <source>
        <strain evidence="2 3">Hp12</strain>
    </source>
</reference>
<keyword evidence="1" id="KW-0472">Membrane</keyword>
<keyword evidence="1" id="KW-0812">Transmembrane</keyword>